<evidence type="ECO:0000313" key="2">
    <source>
        <dbReference type="EMBL" id="NSL53117.1"/>
    </source>
</evidence>
<protein>
    <submittedName>
        <fullName evidence="2">MBL fold metallo-hydrolase</fullName>
    </submittedName>
</protein>
<reference evidence="2" key="1">
    <citation type="submission" date="2020-06" db="EMBL/GenBank/DDBJ databases">
        <title>A novel thermopfilic bacterium from Erzurum, Turkey.</title>
        <authorList>
            <person name="Adiguzel A."/>
            <person name="Ay H."/>
            <person name="Baltaci M.O."/>
        </authorList>
    </citation>
    <scope>NUCLEOTIDE SEQUENCE</scope>
    <source>
        <strain evidence="2">P2</strain>
    </source>
</reference>
<evidence type="ECO:0000259" key="1">
    <source>
        <dbReference type="SMART" id="SM00849"/>
    </source>
</evidence>
<organism evidence="2 3">
    <name type="scientific">Calidifontibacillus erzurumensis</name>
    <dbReference type="NCBI Taxonomy" id="2741433"/>
    <lineage>
        <taxon>Bacteria</taxon>
        <taxon>Bacillati</taxon>
        <taxon>Bacillota</taxon>
        <taxon>Bacilli</taxon>
        <taxon>Bacillales</taxon>
        <taxon>Bacillaceae</taxon>
        <taxon>Calidifontibacillus/Schinkia group</taxon>
        <taxon>Calidifontibacillus</taxon>
    </lineage>
</organism>
<dbReference type="Proteomes" id="UP000625804">
    <property type="component" value="Unassembled WGS sequence"/>
</dbReference>
<dbReference type="Gene3D" id="3.60.15.10">
    <property type="entry name" value="Ribonuclease Z/Hydroxyacylglutathione hydrolase-like"/>
    <property type="match status" value="1"/>
</dbReference>
<keyword evidence="3" id="KW-1185">Reference proteome</keyword>
<dbReference type="EMBL" id="JABTTE010000028">
    <property type="protein sequence ID" value="NSL53117.1"/>
    <property type="molecule type" value="Genomic_DNA"/>
</dbReference>
<dbReference type="Gene3D" id="1.10.10.10">
    <property type="entry name" value="Winged helix-like DNA-binding domain superfamily/Winged helix DNA-binding domain"/>
    <property type="match status" value="1"/>
</dbReference>
<dbReference type="SMART" id="SM00849">
    <property type="entry name" value="Lactamase_B"/>
    <property type="match status" value="1"/>
</dbReference>
<name>A0A8J8GGB1_9BACI</name>
<dbReference type="PANTHER" id="PTHR23131:SF4">
    <property type="entry name" value="METALLO-BETA-LACTAMASE SUPERFAMILY POTEIN"/>
    <property type="match status" value="1"/>
</dbReference>
<dbReference type="InterPro" id="IPR048933">
    <property type="entry name" value="B_lactamase-like_C"/>
</dbReference>
<dbReference type="InterPro" id="IPR001279">
    <property type="entry name" value="Metallo-B-lactamas"/>
</dbReference>
<gene>
    <name evidence="2" type="ORF">HR057_15335</name>
</gene>
<feature type="domain" description="Metallo-beta-lactamase" evidence="1">
    <location>
        <begin position="25"/>
        <end position="238"/>
    </location>
</feature>
<dbReference type="InterPro" id="IPR036388">
    <property type="entry name" value="WH-like_DNA-bd_sf"/>
</dbReference>
<dbReference type="PANTHER" id="PTHR23131">
    <property type="entry name" value="ENDORIBONUCLEASE LACTB2"/>
    <property type="match status" value="1"/>
</dbReference>
<dbReference type="CDD" id="cd07725">
    <property type="entry name" value="TTHA1429-like_MBL-fold"/>
    <property type="match status" value="1"/>
</dbReference>
<accession>A0A8J8GGB1</accession>
<dbReference type="Pfam" id="PF00753">
    <property type="entry name" value="Lactamase_B"/>
    <property type="match status" value="1"/>
</dbReference>
<dbReference type="InterPro" id="IPR050662">
    <property type="entry name" value="Sec-metab_biosynth-thioest"/>
</dbReference>
<evidence type="ECO:0000313" key="3">
    <source>
        <dbReference type="Proteomes" id="UP000625804"/>
    </source>
</evidence>
<dbReference type="AlphaFoldDB" id="A0A8J8GGB1"/>
<comment type="caution">
    <text evidence="2">The sequence shown here is derived from an EMBL/GenBank/DDBJ whole genome shotgun (WGS) entry which is preliminary data.</text>
</comment>
<dbReference type="InterPro" id="IPR036866">
    <property type="entry name" value="RibonucZ/Hydroxyglut_hydro"/>
</dbReference>
<proteinExistence type="predicted"/>
<dbReference type="Pfam" id="PF21221">
    <property type="entry name" value="B_lactamase-like_C"/>
    <property type="match status" value="1"/>
</dbReference>
<dbReference type="RefSeq" id="WP_173732315.1">
    <property type="nucleotide sequence ID" value="NZ_JABTTE010000028.1"/>
</dbReference>
<sequence length="330" mass="38232">MQTLIDEVYQNIFRVSLRIPVPLKAINVYLFKGNDGWTIVDCGFHDSESENAWIQVFHKLSIRSENIKQIVVTHYHPDHYGGAGWLQDQTGAPVLLLDKEKKYLDRTWHDQTFPEEIQKFFMEYGMPEKIASDVKDEHISRYEAVSPHPKEIKLLSAGEHIQLGDFVFETIWSPGHTEGLMTLWCEKEGIFIANDLVLPKITPNISLNVNSVANPLNDFLTSLRKIRDLPAKLTLPGHRQIIDNLRERVDEIIHHHGERLENVKRIMKSKQTSTDQGVSAWEISKELFGPLTEPVQHRFAFAETLSHLEYLVHEGQIKKEIVKGHYYYYL</sequence>
<dbReference type="SUPFAM" id="SSF56281">
    <property type="entry name" value="Metallo-hydrolase/oxidoreductase"/>
    <property type="match status" value="1"/>
</dbReference>